<dbReference type="EMBL" id="CAXAMN010021507">
    <property type="protein sequence ID" value="CAK9060346.1"/>
    <property type="molecule type" value="Genomic_DNA"/>
</dbReference>
<evidence type="ECO:0000256" key="2">
    <source>
        <dbReference type="SAM" id="MobiDB-lite"/>
    </source>
</evidence>
<evidence type="ECO:0000313" key="5">
    <source>
        <dbReference type="Proteomes" id="UP001642484"/>
    </source>
</evidence>
<feature type="region of interest" description="Disordered" evidence="2">
    <location>
        <begin position="632"/>
        <end position="655"/>
    </location>
</feature>
<dbReference type="Gene3D" id="1.10.238.10">
    <property type="entry name" value="EF-hand"/>
    <property type="match status" value="1"/>
</dbReference>
<dbReference type="PROSITE" id="PS00018">
    <property type="entry name" value="EF_HAND_1"/>
    <property type="match status" value="2"/>
</dbReference>
<evidence type="ECO:0000256" key="1">
    <source>
        <dbReference type="ARBA" id="ARBA00022837"/>
    </source>
</evidence>
<evidence type="ECO:0000259" key="3">
    <source>
        <dbReference type="PROSITE" id="PS50222"/>
    </source>
</evidence>
<evidence type="ECO:0000313" key="4">
    <source>
        <dbReference type="EMBL" id="CAK9060346.1"/>
    </source>
</evidence>
<dbReference type="InterPro" id="IPR011992">
    <property type="entry name" value="EF-hand-dom_pair"/>
</dbReference>
<protein>
    <recommendedName>
        <fullName evidence="3">EF-hand domain-containing protein</fullName>
    </recommendedName>
</protein>
<dbReference type="PROSITE" id="PS50222">
    <property type="entry name" value="EF_HAND_2"/>
    <property type="match status" value="1"/>
</dbReference>
<accession>A0ABP0N9E6</accession>
<dbReference type="SMART" id="SM00054">
    <property type="entry name" value="EFh"/>
    <property type="match status" value="2"/>
</dbReference>
<sequence length="655" mass="74657">MPEGGPEGSVTSRASSIRQQLRKLLHERGNGSLLRAWRSELDPDFSQNVSLEELQRCAVNLGLLGGEAEAKTFFESASSGGVLTLLDVDKKAAVLATRFKRWASTVQPGPRQLFFQSGDSVDRSKVVPLADFAHICRKHGFEASDVEMAEVFGFCDVTESMGGLRSHDLLFLEPDLQVREQEEQRLKILRMGQREQKQELMAEVFQQDRDRGVSDRHRLAPRPWQARNFEQLPKIVCEKKQDWQLQEERRTEQARSEFLLYLRRSYGNEIRAWRRALDPNATFRLTLTQLRKFFHFEAGLRDRVDQAALWRSLDKDGLGEIGMEEIAPQHCSVLATFRQFMHERVGTCSAVWDHAIALDACVGQREGLWKSTRKLLLQPFLRVLRELGWPTNHAEARSALLASLDFFGCGFVSRSDLEWLDSWEPPKWIYSEPDLEALEELQALVSKKCTDRYSHPLLAWRSLFDRDDSNSVSWLEFCGACEKLRFKGNVGGAWRALDTDLSGRISLLEFDEDSALILMSFKAWCMKHFGSVELMFRHLDRDESGTLSFPEIRRACRRTGRKVGLTLTHADMSAIFSLMEVSFTPASSCAWIEARLHLTCSGFALVGCELACCQRYGALMVFVMSGQDRRKSKSQQEASTLSQAARLSTRPIERP</sequence>
<dbReference type="InterPro" id="IPR002048">
    <property type="entry name" value="EF_hand_dom"/>
</dbReference>
<dbReference type="Proteomes" id="UP001642484">
    <property type="component" value="Unassembled WGS sequence"/>
</dbReference>
<keyword evidence="1" id="KW-0106">Calcium</keyword>
<dbReference type="Pfam" id="PF13833">
    <property type="entry name" value="EF-hand_8"/>
    <property type="match status" value="1"/>
</dbReference>
<comment type="caution">
    <text evidence="4">The sequence shown here is derived from an EMBL/GenBank/DDBJ whole genome shotgun (WGS) entry which is preliminary data.</text>
</comment>
<proteinExistence type="predicted"/>
<feature type="compositionally biased region" description="Polar residues" evidence="2">
    <location>
        <begin position="635"/>
        <end position="646"/>
    </location>
</feature>
<dbReference type="InterPro" id="IPR018247">
    <property type="entry name" value="EF_Hand_1_Ca_BS"/>
</dbReference>
<organism evidence="4 5">
    <name type="scientific">Durusdinium trenchii</name>
    <dbReference type="NCBI Taxonomy" id="1381693"/>
    <lineage>
        <taxon>Eukaryota</taxon>
        <taxon>Sar</taxon>
        <taxon>Alveolata</taxon>
        <taxon>Dinophyceae</taxon>
        <taxon>Suessiales</taxon>
        <taxon>Symbiodiniaceae</taxon>
        <taxon>Durusdinium</taxon>
    </lineage>
</organism>
<gene>
    <name evidence="4" type="ORF">CCMP2556_LOCUS29694</name>
</gene>
<name>A0ABP0N9E6_9DINO</name>
<reference evidence="4 5" key="1">
    <citation type="submission" date="2024-02" db="EMBL/GenBank/DDBJ databases">
        <authorList>
            <person name="Chen Y."/>
            <person name="Shah S."/>
            <person name="Dougan E. K."/>
            <person name="Thang M."/>
            <person name="Chan C."/>
        </authorList>
    </citation>
    <scope>NUCLEOTIDE SEQUENCE [LARGE SCALE GENOMIC DNA]</scope>
</reference>
<feature type="domain" description="EF-hand" evidence="3">
    <location>
        <begin position="527"/>
        <end position="562"/>
    </location>
</feature>
<dbReference type="SUPFAM" id="SSF47473">
    <property type="entry name" value="EF-hand"/>
    <property type="match status" value="3"/>
</dbReference>
<keyword evidence="5" id="KW-1185">Reference proteome</keyword>